<evidence type="ECO:0000313" key="2">
    <source>
        <dbReference type="EMBL" id="TLP98092.1"/>
    </source>
</evidence>
<accession>A0A5R9BDD6</accession>
<keyword evidence="3" id="KW-1185">Reference proteome</keyword>
<organism evidence="2 3">
    <name type="scientific">Nesterenkonia salmonea</name>
    <dbReference type="NCBI Taxonomy" id="1804987"/>
    <lineage>
        <taxon>Bacteria</taxon>
        <taxon>Bacillati</taxon>
        <taxon>Actinomycetota</taxon>
        <taxon>Actinomycetes</taxon>
        <taxon>Micrococcales</taxon>
        <taxon>Micrococcaceae</taxon>
        <taxon>Nesterenkonia</taxon>
    </lineage>
</organism>
<gene>
    <name evidence="2" type="ORF">FEF26_06195</name>
</gene>
<evidence type="ECO:0000313" key="3">
    <source>
        <dbReference type="Proteomes" id="UP000310458"/>
    </source>
</evidence>
<reference evidence="2 3" key="1">
    <citation type="submission" date="2019-05" db="EMBL/GenBank/DDBJ databases">
        <title>Nesterenkonia sp. GY074 isolated from the Southern Atlantic Ocean.</title>
        <authorList>
            <person name="Zhang G."/>
        </authorList>
    </citation>
    <scope>NUCLEOTIDE SEQUENCE [LARGE SCALE GENOMIC DNA]</scope>
    <source>
        <strain evidence="2 3">GY074</strain>
    </source>
</reference>
<name>A0A5R9BDD6_9MICC</name>
<dbReference type="AlphaFoldDB" id="A0A5R9BDD6"/>
<proteinExistence type="predicted"/>
<dbReference type="OrthoDB" id="4966616at2"/>
<dbReference type="Proteomes" id="UP000310458">
    <property type="component" value="Unassembled WGS sequence"/>
</dbReference>
<comment type="caution">
    <text evidence="2">The sequence shown here is derived from an EMBL/GenBank/DDBJ whole genome shotgun (WGS) entry which is preliminary data.</text>
</comment>
<feature type="compositionally biased region" description="Basic and acidic residues" evidence="1">
    <location>
        <begin position="52"/>
        <end position="74"/>
    </location>
</feature>
<protein>
    <submittedName>
        <fullName evidence="2">Uncharacterized protein</fullName>
    </submittedName>
</protein>
<dbReference type="RefSeq" id="WP_138252671.1">
    <property type="nucleotide sequence ID" value="NZ_VAVZ01000013.1"/>
</dbReference>
<feature type="region of interest" description="Disordered" evidence="1">
    <location>
        <begin position="1"/>
        <end position="74"/>
    </location>
</feature>
<sequence>MSAPDMAAADGEAPKRQNQRRGNRRVTAPATSGQPEALESQVHDPLSGQRAGAEHEGQQRAEWLKSQRPPHWED</sequence>
<evidence type="ECO:0000256" key="1">
    <source>
        <dbReference type="SAM" id="MobiDB-lite"/>
    </source>
</evidence>
<dbReference type="EMBL" id="VAVZ01000013">
    <property type="protein sequence ID" value="TLP98092.1"/>
    <property type="molecule type" value="Genomic_DNA"/>
</dbReference>